<gene>
    <name evidence="1" type="ORF">HMI49_25405</name>
</gene>
<reference evidence="1 2" key="1">
    <citation type="submission" date="2020-05" db="EMBL/GenBank/DDBJ databases">
        <authorList>
            <person name="Whitworth D."/>
        </authorList>
    </citation>
    <scope>NUCLEOTIDE SEQUENCE [LARGE SCALE GENOMIC DNA]</scope>
    <source>
        <strain evidence="1 2">AB043B</strain>
    </source>
</reference>
<sequence length="212" mass="23348">MDPNTSGTGTLTPADVRYITEHFVPLDTVAAGRPEAPDALLALIDSGHLPQPTYTLADGTGMYPRDLLGLLDAAGSPDSVRAHFDERLLRMAARFGTSLTQERLDAEWRGYLKGHYGACLRVVTPEHIFCKEWLVRRLTEALAAPSPEEEAWCARLRADVEALDALEREFAPWDRIRFGGPVSRDRLIAAPRLRYPHLFARAGTPSGASPVC</sequence>
<evidence type="ECO:0000313" key="1">
    <source>
        <dbReference type="EMBL" id="NOK36549.1"/>
    </source>
</evidence>
<name>A0A7Y4NTF1_9BACT</name>
<dbReference type="OrthoDB" id="7840905at2"/>
<dbReference type="Proteomes" id="UP000563426">
    <property type="component" value="Unassembled WGS sequence"/>
</dbReference>
<organism evidence="1 2">
    <name type="scientific">Corallococcus exercitus</name>
    <dbReference type="NCBI Taxonomy" id="2316736"/>
    <lineage>
        <taxon>Bacteria</taxon>
        <taxon>Pseudomonadati</taxon>
        <taxon>Myxococcota</taxon>
        <taxon>Myxococcia</taxon>
        <taxon>Myxococcales</taxon>
        <taxon>Cystobacterineae</taxon>
        <taxon>Myxococcaceae</taxon>
        <taxon>Corallococcus</taxon>
    </lineage>
</organism>
<evidence type="ECO:0000313" key="2">
    <source>
        <dbReference type="Proteomes" id="UP000563426"/>
    </source>
</evidence>
<accession>A0A7Y4NTF1</accession>
<comment type="caution">
    <text evidence="1">The sequence shown here is derived from an EMBL/GenBank/DDBJ whole genome shotgun (WGS) entry which is preliminary data.</text>
</comment>
<protein>
    <submittedName>
        <fullName evidence="1">Uncharacterized protein</fullName>
    </submittedName>
</protein>
<dbReference type="RefSeq" id="WP_120527404.1">
    <property type="nucleotide sequence ID" value="NZ_JABFJV010000169.1"/>
</dbReference>
<dbReference type="AlphaFoldDB" id="A0A7Y4NTF1"/>
<dbReference type="EMBL" id="JABFJV010000169">
    <property type="protein sequence ID" value="NOK36549.1"/>
    <property type="molecule type" value="Genomic_DNA"/>
</dbReference>
<keyword evidence="2" id="KW-1185">Reference proteome</keyword>
<dbReference type="Pfam" id="PF19531">
    <property type="entry name" value="DUF6058"/>
    <property type="match status" value="1"/>
</dbReference>
<dbReference type="InterPro" id="IPR045694">
    <property type="entry name" value="DUF6058"/>
</dbReference>
<proteinExistence type="predicted"/>